<gene>
    <name evidence="2" type="ORF">D5018_02355</name>
</gene>
<dbReference type="Proteomes" id="UP000281474">
    <property type="component" value="Unassembled WGS sequence"/>
</dbReference>
<name>A0A3L8Q1J5_9GAMM</name>
<dbReference type="AlphaFoldDB" id="A0A3L8Q1J5"/>
<organism evidence="2 3">
    <name type="scientific">Parashewanella curva</name>
    <dbReference type="NCBI Taxonomy" id="2338552"/>
    <lineage>
        <taxon>Bacteria</taxon>
        <taxon>Pseudomonadati</taxon>
        <taxon>Pseudomonadota</taxon>
        <taxon>Gammaproteobacteria</taxon>
        <taxon>Alteromonadales</taxon>
        <taxon>Shewanellaceae</taxon>
        <taxon>Parashewanella</taxon>
    </lineage>
</organism>
<keyword evidence="3" id="KW-1185">Reference proteome</keyword>
<evidence type="ECO:0000313" key="3">
    <source>
        <dbReference type="Proteomes" id="UP000281474"/>
    </source>
</evidence>
<feature type="compositionally biased region" description="Polar residues" evidence="1">
    <location>
        <begin position="1"/>
        <end position="19"/>
    </location>
</feature>
<sequence length="144" mass="16369">MATLQTPPTRESQRSQSFTSHREKTNSQLNYVNLTPNSSELSLLQSHQDKPFKVEVKASTSQANWHASPKGEITVKKKTGPYMVTSCLDYTDTTSFEDLALQLQYNVCIPNNAVYACSESELRLVLEHFTSAEHQPYKGVFRYF</sequence>
<proteinExistence type="predicted"/>
<comment type="caution">
    <text evidence="2">The sequence shown here is derived from an EMBL/GenBank/DDBJ whole genome shotgun (WGS) entry which is preliminary data.</text>
</comment>
<evidence type="ECO:0000313" key="2">
    <source>
        <dbReference type="EMBL" id="RLV61340.1"/>
    </source>
</evidence>
<dbReference type="EMBL" id="QZEI01000004">
    <property type="protein sequence ID" value="RLV61340.1"/>
    <property type="molecule type" value="Genomic_DNA"/>
</dbReference>
<dbReference type="RefSeq" id="WP_121837377.1">
    <property type="nucleotide sequence ID" value="NZ_ML014755.1"/>
</dbReference>
<reference evidence="2 3" key="1">
    <citation type="submission" date="2018-09" db="EMBL/GenBank/DDBJ databases">
        <title>Phylogeny of the Shewanellaceae, and recommendation for two new genera, Pseudoshewanella and Parashewanella.</title>
        <authorList>
            <person name="Wang G."/>
        </authorList>
    </citation>
    <scope>NUCLEOTIDE SEQUENCE [LARGE SCALE GENOMIC DNA]</scope>
    <source>
        <strain evidence="2 3">C51</strain>
    </source>
</reference>
<protein>
    <submittedName>
        <fullName evidence="2">Uncharacterized protein</fullName>
    </submittedName>
</protein>
<feature type="region of interest" description="Disordered" evidence="1">
    <location>
        <begin position="1"/>
        <end position="29"/>
    </location>
</feature>
<accession>A0A3L8Q1J5</accession>
<evidence type="ECO:0000256" key="1">
    <source>
        <dbReference type="SAM" id="MobiDB-lite"/>
    </source>
</evidence>